<feature type="compositionally biased region" description="Basic and acidic residues" evidence="1">
    <location>
        <begin position="119"/>
        <end position="128"/>
    </location>
</feature>
<name>A0AAV6S637_SOLSE</name>
<protein>
    <submittedName>
        <fullName evidence="2">Uncharacterized protein</fullName>
    </submittedName>
</protein>
<comment type="caution">
    <text evidence="2">The sequence shown here is derived from an EMBL/GenBank/DDBJ whole genome shotgun (WGS) entry which is preliminary data.</text>
</comment>
<organism evidence="2 3">
    <name type="scientific">Solea senegalensis</name>
    <name type="common">Senegalese sole</name>
    <dbReference type="NCBI Taxonomy" id="28829"/>
    <lineage>
        <taxon>Eukaryota</taxon>
        <taxon>Metazoa</taxon>
        <taxon>Chordata</taxon>
        <taxon>Craniata</taxon>
        <taxon>Vertebrata</taxon>
        <taxon>Euteleostomi</taxon>
        <taxon>Actinopterygii</taxon>
        <taxon>Neopterygii</taxon>
        <taxon>Teleostei</taxon>
        <taxon>Neoteleostei</taxon>
        <taxon>Acanthomorphata</taxon>
        <taxon>Carangaria</taxon>
        <taxon>Pleuronectiformes</taxon>
        <taxon>Pleuronectoidei</taxon>
        <taxon>Soleidae</taxon>
        <taxon>Solea</taxon>
    </lineage>
</organism>
<reference evidence="2 3" key="1">
    <citation type="journal article" date="2021" name="Sci. Rep.">
        <title>Chromosome anchoring in Senegalese sole (Solea senegalensis) reveals sex-associated markers and genome rearrangements in flatfish.</title>
        <authorList>
            <person name="Guerrero-Cozar I."/>
            <person name="Gomez-Garrido J."/>
            <person name="Berbel C."/>
            <person name="Martinez-Blanch J.F."/>
            <person name="Alioto T."/>
            <person name="Claros M.G."/>
            <person name="Gagnaire P.A."/>
            <person name="Manchado M."/>
        </authorList>
    </citation>
    <scope>NUCLEOTIDE SEQUENCE [LARGE SCALE GENOMIC DNA]</scope>
    <source>
        <strain evidence="2">Sse05_10M</strain>
    </source>
</reference>
<evidence type="ECO:0000313" key="3">
    <source>
        <dbReference type="Proteomes" id="UP000693946"/>
    </source>
</evidence>
<feature type="region of interest" description="Disordered" evidence="1">
    <location>
        <begin position="115"/>
        <end position="134"/>
    </location>
</feature>
<evidence type="ECO:0000313" key="2">
    <source>
        <dbReference type="EMBL" id="KAG7512127.1"/>
    </source>
</evidence>
<sequence>MKLTFSGAGFTSLCLSLESNSFRTLSCRNKVLCEHQDRTVSLQEQSDLSQKPCIDEQALAPLRESTESALIGVYCAEAWSKFIRGLVVKNTVSKKELPAILYRTAAVKTRLTSLKHNRGGPERTKRLGDNNTSGKKREVCIKEQTRVFAVKVSVCDMWADNNV</sequence>
<keyword evidence="3" id="KW-1185">Reference proteome</keyword>
<proteinExistence type="predicted"/>
<gene>
    <name evidence="2" type="ORF">JOB18_021010</name>
</gene>
<dbReference type="Proteomes" id="UP000693946">
    <property type="component" value="Linkage Group LG15"/>
</dbReference>
<dbReference type="EMBL" id="JAGKHQ010000007">
    <property type="protein sequence ID" value="KAG7512127.1"/>
    <property type="molecule type" value="Genomic_DNA"/>
</dbReference>
<dbReference type="AlphaFoldDB" id="A0AAV6S637"/>
<accession>A0AAV6S637</accession>
<evidence type="ECO:0000256" key="1">
    <source>
        <dbReference type="SAM" id="MobiDB-lite"/>
    </source>
</evidence>